<dbReference type="InterPro" id="IPR015082">
    <property type="entry name" value="DUF1896"/>
</dbReference>
<dbReference type="Proteomes" id="UP000184480">
    <property type="component" value="Unassembled WGS sequence"/>
</dbReference>
<reference evidence="2" key="1">
    <citation type="submission" date="2016-11" db="EMBL/GenBank/DDBJ databases">
        <authorList>
            <person name="Varghese N."/>
            <person name="Submissions S."/>
        </authorList>
    </citation>
    <scope>NUCLEOTIDE SEQUENCE [LARGE SCALE GENOMIC DNA]</scope>
    <source>
        <strain evidence="2">DSM 27370</strain>
    </source>
</reference>
<evidence type="ECO:0008006" key="3">
    <source>
        <dbReference type="Google" id="ProtNLM"/>
    </source>
</evidence>
<dbReference type="InterPro" id="IPR036297">
    <property type="entry name" value="PG0816-like_sf"/>
</dbReference>
<protein>
    <recommendedName>
        <fullName evidence="3">DUF1896 domain-containing protein</fullName>
    </recommendedName>
</protein>
<organism evidence="1 2">
    <name type="scientific">Dysgonomonas macrotermitis</name>
    <dbReference type="NCBI Taxonomy" id="1346286"/>
    <lineage>
        <taxon>Bacteria</taxon>
        <taxon>Pseudomonadati</taxon>
        <taxon>Bacteroidota</taxon>
        <taxon>Bacteroidia</taxon>
        <taxon>Bacteroidales</taxon>
        <taxon>Dysgonomonadaceae</taxon>
        <taxon>Dysgonomonas</taxon>
    </lineage>
</organism>
<evidence type="ECO:0000313" key="1">
    <source>
        <dbReference type="EMBL" id="SHE71890.1"/>
    </source>
</evidence>
<proteinExistence type="predicted"/>
<evidence type="ECO:0000313" key="2">
    <source>
        <dbReference type="Proteomes" id="UP000184480"/>
    </source>
</evidence>
<name>A0A1M4VSS0_9BACT</name>
<dbReference type="Gene3D" id="1.10.8.340">
    <property type="entry name" value="PG0816-like"/>
    <property type="match status" value="1"/>
</dbReference>
<gene>
    <name evidence="1" type="ORF">SAMN05444362_10228</name>
</gene>
<dbReference type="Pfam" id="PF08989">
    <property type="entry name" value="DUF1896"/>
    <property type="match status" value="1"/>
</dbReference>
<dbReference type="SUPFAM" id="SSF140753">
    <property type="entry name" value="PG0816-like"/>
    <property type="match status" value="1"/>
</dbReference>
<keyword evidence="2" id="KW-1185">Reference proteome</keyword>
<dbReference type="RefSeq" id="WP_062176898.1">
    <property type="nucleotide sequence ID" value="NZ_BBXL01000002.1"/>
</dbReference>
<dbReference type="EMBL" id="FQUC01000002">
    <property type="protein sequence ID" value="SHE71890.1"/>
    <property type="molecule type" value="Genomic_DNA"/>
</dbReference>
<sequence length="146" mass="16961">MKQNNNPMELSYYRLTLLSFLKESHPHLASDNNFIKNRADEAAEAHSNAIKEGLPQTEAEEQANLTLFRGLLFSRHDTIINVLWNEFSDIVPQSEAKGYAVRVLSQCEFLFLQYPLSDEFAYSCEYDKLYTELTGFIDIWLEENEL</sequence>
<dbReference type="STRING" id="1346286.SAMN05444362_10228"/>
<accession>A0A1M4VSS0</accession>
<dbReference type="Gene3D" id="1.10.8.330">
    <property type="entry name" value="PG0816-like"/>
    <property type="match status" value="1"/>
</dbReference>
<dbReference type="AlphaFoldDB" id="A0A1M4VSS0"/>